<dbReference type="RefSeq" id="WP_179078278.1">
    <property type="nucleotide sequence ID" value="NZ_ASQA01000028.1"/>
</dbReference>
<reference evidence="1 2" key="1">
    <citation type="journal article" date="2014" name="BMC Genomics">
        <title>Genomic comparison of sporeforming bacilli isolated from milk.</title>
        <authorList>
            <person name="Moreno Switt A.I."/>
            <person name="Andrus A.D."/>
            <person name="Ranieri M.L."/>
            <person name="Orsi R.H."/>
            <person name="Ivy R."/>
            <person name="den Bakker H.C."/>
            <person name="Martin N.H."/>
            <person name="Wiedmann M."/>
            <person name="Boor K.J."/>
        </authorList>
    </citation>
    <scope>NUCLEOTIDE SEQUENCE [LARGE SCALE GENOMIC DNA]</scope>
    <source>
        <strain evidence="1 2">FSL R5-213</strain>
    </source>
</reference>
<dbReference type="EMBL" id="ASQA01000028">
    <property type="protein sequence ID" value="ETT84272.1"/>
    <property type="molecule type" value="Genomic_DNA"/>
</dbReference>
<comment type="caution">
    <text evidence="1">The sequence shown here is derived from an EMBL/GenBank/DDBJ whole genome shotgun (WGS) entry which is preliminary data.</text>
</comment>
<protein>
    <submittedName>
        <fullName evidence="1">Uncharacterized protein</fullName>
    </submittedName>
</protein>
<sequence length="84" mass="9676">MKWKQFIFLSTLNVLLVLLVRAIDQSKWRIGNKWVKQNARGYEGQAEVLTSLVLECSTLTPSKFVVYYPCIIQLADGEQFDGCY</sequence>
<organism evidence="1 2">
    <name type="scientific">Viridibacillus arenosi FSL R5-213</name>
    <dbReference type="NCBI Taxonomy" id="1227360"/>
    <lineage>
        <taxon>Bacteria</taxon>
        <taxon>Bacillati</taxon>
        <taxon>Bacillota</taxon>
        <taxon>Bacilli</taxon>
        <taxon>Bacillales</taxon>
        <taxon>Caryophanaceae</taxon>
        <taxon>Viridibacillus</taxon>
    </lineage>
</organism>
<gene>
    <name evidence="1" type="ORF">C176_12928</name>
</gene>
<accession>W4EW09</accession>
<evidence type="ECO:0000313" key="2">
    <source>
        <dbReference type="Proteomes" id="UP000019062"/>
    </source>
</evidence>
<keyword evidence="2" id="KW-1185">Reference proteome</keyword>
<dbReference type="Proteomes" id="UP000019062">
    <property type="component" value="Unassembled WGS sequence"/>
</dbReference>
<evidence type="ECO:0000313" key="1">
    <source>
        <dbReference type="EMBL" id="ETT84272.1"/>
    </source>
</evidence>
<name>W4EW09_9BACL</name>
<proteinExistence type="predicted"/>
<dbReference type="AlphaFoldDB" id="W4EW09"/>